<dbReference type="InterPro" id="IPR038078">
    <property type="entry name" value="PhoU-like_sf"/>
</dbReference>
<sequence>MSYRRVLQIGGSYYVSLPKEWVKINELENSYVKLDFLENGALIIELPTRSQTGISHAKIICSSDREVFRQVLSAYLRGYEVIEVELDAKCDRKTALERIEDARRILLGLELVEESDRKLLLQCFVKPDYNLHSIIARMDSVTREMLSMAVDILLGKRGNAEELSQLDDRVDRLYFLSVRLIRGKLREPTLMPEERLSLLDMRLVAKNLENLGDTYESLGMLKEIIKNQGLSEIAERLGRLQAGAVRLFLEGKANRDELLDDFAHTQKYIQEMAELPGYLREKLSFALLLVKDIIDLS</sequence>
<dbReference type="PANTHER" id="PTHR42930:SF3">
    <property type="entry name" value="PHOSPHATE-SPECIFIC TRANSPORT SYSTEM ACCESSORY PROTEIN PHOU"/>
    <property type="match status" value="1"/>
</dbReference>
<dbReference type="Pfam" id="PF01895">
    <property type="entry name" value="PhoU"/>
    <property type="match status" value="1"/>
</dbReference>
<dbReference type="GeneID" id="25406076"/>
<evidence type="ECO:0000313" key="3">
    <source>
        <dbReference type="Proteomes" id="UP000266720"/>
    </source>
</evidence>
<dbReference type="Gene3D" id="1.20.58.220">
    <property type="entry name" value="Phosphate transport system protein phou homolog 2, domain 2"/>
    <property type="match status" value="1"/>
</dbReference>
<dbReference type="SUPFAM" id="SSF109755">
    <property type="entry name" value="PhoU-like"/>
    <property type="match status" value="1"/>
</dbReference>
<feature type="domain" description="PhoU" evidence="1">
    <location>
        <begin position="135"/>
        <end position="216"/>
    </location>
</feature>
<dbReference type="Proteomes" id="UP000266720">
    <property type="component" value="Chromosome"/>
</dbReference>
<gene>
    <name evidence="2" type="ORF">TCARB_0629</name>
</gene>
<organism evidence="2 3">
    <name type="scientific">Thermofilum adornatum 1505</name>
    <dbReference type="NCBI Taxonomy" id="697581"/>
    <lineage>
        <taxon>Archaea</taxon>
        <taxon>Thermoproteota</taxon>
        <taxon>Thermoprotei</taxon>
        <taxon>Thermofilales</taxon>
        <taxon>Thermofilaceae</taxon>
        <taxon>Thermofilum</taxon>
    </lineage>
</organism>
<accession>A0A3G1A6E5</accession>
<dbReference type="GO" id="GO:0030643">
    <property type="term" value="P:intracellular phosphate ion homeostasis"/>
    <property type="evidence" value="ECO:0007669"/>
    <property type="project" value="InterPro"/>
</dbReference>
<proteinExistence type="predicted"/>
<dbReference type="PANTHER" id="PTHR42930">
    <property type="entry name" value="PHOSPHATE-SPECIFIC TRANSPORT SYSTEM ACCESSORY PROTEIN PHOU"/>
    <property type="match status" value="1"/>
</dbReference>
<dbReference type="AlphaFoldDB" id="A0A3G1A6E5"/>
<dbReference type="InterPro" id="IPR028366">
    <property type="entry name" value="PhoU"/>
</dbReference>
<dbReference type="KEGG" id="tcb:TCARB_0629"/>
<dbReference type="GO" id="GO:0045936">
    <property type="term" value="P:negative regulation of phosphate metabolic process"/>
    <property type="evidence" value="ECO:0007669"/>
    <property type="project" value="InterPro"/>
</dbReference>
<name>A0A3G1A6E5_9CREN</name>
<dbReference type="STRING" id="697581.TCARB_0629"/>
<dbReference type="RefSeq" id="WP_020963190.1">
    <property type="nucleotide sequence ID" value="NZ_CP007493.1"/>
</dbReference>
<dbReference type="InterPro" id="IPR026022">
    <property type="entry name" value="PhoU_dom"/>
</dbReference>
<dbReference type="EMBL" id="CP007493">
    <property type="protein sequence ID" value="AJB41685.1"/>
    <property type="molecule type" value="Genomic_DNA"/>
</dbReference>
<reference evidence="3" key="1">
    <citation type="book" date="2010" name="EXTREMOPHILES" publisher="0:0-0">
        <title>Complete genome sequences of ten hyperthermophilic archaea reveal their metabolic capabilities and possible ecological roles.</title>
        <editorList>
            <person name="?"/>
        </editorList>
        <authorList>
            <person name="Ravin N.V."/>
            <person name="Mardanov A.V."/>
            <person name="Bonch-Osmolovskaya E.A."/>
            <person name="Skryabin K.G."/>
        </authorList>
    </citation>
    <scope>NUCLEOTIDE SEQUENCE [LARGE SCALE GENOMIC DNA]</scope>
    <source>
        <strain evidence="3">1505</strain>
    </source>
</reference>
<protein>
    <submittedName>
        <fullName evidence="2">Phosphate uptake regulator, PhoU</fullName>
    </submittedName>
</protein>
<evidence type="ECO:0000259" key="1">
    <source>
        <dbReference type="Pfam" id="PF01895"/>
    </source>
</evidence>
<dbReference type="GeneID" id="16574189"/>
<evidence type="ECO:0000313" key="2">
    <source>
        <dbReference type="EMBL" id="AJB41685.1"/>
    </source>
</evidence>